<keyword evidence="2" id="KW-0067">ATP-binding</keyword>
<dbReference type="EMBL" id="AP021861">
    <property type="protein sequence ID" value="BBO31536.1"/>
    <property type="molecule type" value="Genomic_DNA"/>
</dbReference>
<evidence type="ECO:0000313" key="6">
    <source>
        <dbReference type="EMBL" id="BBO31536.1"/>
    </source>
</evidence>
<dbReference type="Gene3D" id="3.40.50.300">
    <property type="entry name" value="P-loop containing nucleotide triphosphate hydrolases"/>
    <property type="match status" value="1"/>
</dbReference>
<keyword evidence="4" id="KW-0804">Transcription</keyword>
<dbReference type="InterPro" id="IPR027417">
    <property type="entry name" value="P-loop_NTPase"/>
</dbReference>
<dbReference type="PANTHER" id="PTHR32071:SF57">
    <property type="entry name" value="C4-DICARBOXYLATE TRANSPORT TRANSCRIPTIONAL REGULATORY PROTEIN DCTD"/>
    <property type="match status" value="1"/>
</dbReference>
<dbReference type="CDD" id="cd00009">
    <property type="entry name" value="AAA"/>
    <property type="match status" value="1"/>
</dbReference>
<dbReference type="InterPro" id="IPR009057">
    <property type="entry name" value="Homeodomain-like_sf"/>
</dbReference>
<protein>
    <submittedName>
        <fullName evidence="6">Transcriptional regulator</fullName>
    </submittedName>
</protein>
<dbReference type="Gene3D" id="1.10.8.60">
    <property type="match status" value="1"/>
</dbReference>
<keyword evidence="3" id="KW-0805">Transcription regulation</keyword>
<evidence type="ECO:0000313" key="7">
    <source>
        <dbReference type="Proteomes" id="UP000326837"/>
    </source>
</evidence>
<dbReference type="Pfam" id="PF00158">
    <property type="entry name" value="Sigma54_activat"/>
    <property type="match status" value="1"/>
</dbReference>
<dbReference type="RefSeq" id="WP_152097671.1">
    <property type="nucleotide sequence ID" value="NZ_AP021861.1"/>
</dbReference>
<evidence type="ECO:0000256" key="4">
    <source>
        <dbReference type="ARBA" id="ARBA00023163"/>
    </source>
</evidence>
<dbReference type="PANTHER" id="PTHR32071">
    <property type="entry name" value="TRANSCRIPTIONAL REGULATORY PROTEIN"/>
    <property type="match status" value="1"/>
</dbReference>
<keyword evidence="7" id="KW-1185">Reference proteome</keyword>
<dbReference type="SUPFAM" id="SSF46689">
    <property type="entry name" value="Homeodomain-like"/>
    <property type="match status" value="1"/>
</dbReference>
<evidence type="ECO:0000256" key="2">
    <source>
        <dbReference type="ARBA" id="ARBA00022840"/>
    </source>
</evidence>
<accession>A0A5K7XB11</accession>
<evidence type="ECO:0000256" key="1">
    <source>
        <dbReference type="ARBA" id="ARBA00022741"/>
    </source>
</evidence>
<gene>
    <name evidence="6" type="ORF">PLANPX_1148</name>
</gene>
<feature type="domain" description="Sigma-54 factor interaction" evidence="5">
    <location>
        <begin position="26"/>
        <end position="255"/>
    </location>
</feature>
<keyword evidence="1" id="KW-0547">Nucleotide-binding</keyword>
<dbReference type="Pfam" id="PF02954">
    <property type="entry name" value="HTH_8"/>
    <property type="match status" value="1"/>
</dbReference>
<sequence length="331" mass="36330">MKMASVGLHSLASLESLAPDDPASLVIGRDTAVKRIAHHAERAAQVGCTVLLTGETGTGKEVWARLLHRVGGRSEQPFIPVNCAALTPTLAESQLFGHERGAFTGAAGASLGVFRSGNQGIVFLDEVGDMPLELQPKLLRVLQEGEVTPVGSSHPVKVDVQVIAATNRRLEQEVAEGRFREDLYYRLNLVELRMPPLRDRVSDIPLFIEYFSKKFANRYGQPAWQPSDEALRAFCEYHWPGNIRQLSFVLEQSYVLQCEPSLPGAGGTRRESHDLPYTDLGRLRQVAVEQALRTAGGHKGRAAKLLGIHPNTMTRLLAQIASECNPRDEVA</sequence>
<dbReference type="Pfam" id="PF25601">
    <property type="entry name" value="AAA_lid_14"/>
    <property type="match status" value="1"/>
</dbReference>
<dbReference type="PROSITE" id="PS50045">
    <property type="entry name" value="SIGMA54_INTERACT_4"/>
    <property type="match status" value="1"/>
</dbReference>
<dbReference type="FunFam" id="3.40.50.300:FF:000006">
    <property type="entry name" value="DNA-binding transcriptional regulator NtrC"/>
    <property type="match status" value="1"/>
</dbReference>
<dbReference type="InterPro" id="IPR002078">
    <property type="entry name" value="Sigma_54_int"/>
</dbReference>
<dbReference type="InterPro" id="IPR002197">
    <property type="entry name" value="HTH_Fis"/>
</dbReference>
<dbReference type="PRINTS" id="PR01590">
    <property type="entry name" value="HTHFIS"/>
</dbReference>
<proteinExistence type="predicted"/>
<organism evidence="6 7">
    <name type="scientific">Lacipirellula parvula</name>
    <dbReference type="NCBI Taxonomy" id="2650471"/>
    <lineage>
        <taxon>Bacteria</taxon>
        <taxon>Pseudomonadati</taxon>
        <taxon>Planctomycetota</taxon>
        <taxon>Planctomycetia</taxon>
        <taxon>Pirellulales</taxon>
        <taxon>Lacipirellulaceae</taxon>
        <taxon>Lacipirellula</taxon>
    </lineage>
</organism>
<evidence type="ECO:0000256" key="3">
    <source>
        <dbReference type="ARBA" id="ARBA00023015"/>
    </source>
</evidence>
<dbReference type="GO" id="GO:0006355">
    <property type="term" value="P:regulation of DNA-templated transcription"/>
    <property type="evidence" value="ECO:0007669"/>
    <property type="project" value="InterPro"/>
</dbReference>
<dbReference type="GO" id="GO:0043565">
    <property type="term" value="F:sequence-specific DNA binding"/>
    <property type="evidence" value="ECO:0007669"/>
    <property type="project" value="InterPro"/>
</dbReference>
<dbReference type="InterPro" id="IPR058031">
    <property type="entry name" value="AAA_lid_NorR"/>
</dbReference>
<dbReference type="KEGG" id="lpav:PLANPX_1148"/>
<name>A0A5K7XB11_9BACT</name>
<evidence type="ECO:0000259" key="5">
    <source>
        <dbReference type="PROSITE" id="PS50045"/>
    </source>
</evidence>
<dbReference type="GO" id="GO:0005524">
    <property type="term" value="F:ATP binding"/>
    <property type="evidence" value="ECO:0007669"/>
    <property type="project" value="UniProtKB-KW"/>
</dbReference>
<dbReference type="InterPro" id="IPR003593">
    <property type="entry name" value="AAA+_ATPase"/>
</dbReference>
<dbReference type="Proteomes" id="UP000326837">
    <property type="component" value="Chromosome"/>
</dbReference>
<dbReference type="SMART" id="SM00382">
    <property type="entry name" value="AAA"/>
    <property type="match status" value="1"/>
</dbReference>
<reference evidence="7" key="1">
    <citation type="submission" date="2019-10" db="EMBL/GenBank/DDBJ databases">
        <title>Lacipirellula parvula gen. nov., sp. nov., representing a lineage of planctomycetes widespread in freshwater anoxic habitats, and description of the family Lacipirellulaceae.</title>
        <authorList>
            <person name="Dedysh S.N."/>
            <person name="Kulichevskaya I.S."/>
            <person name="Beletsky A.V."/>
            <person name="Rakitin A.L."/>
            <person name="Mardanov A.V."/>
            <person name="Ivanova A.A."/>
            <person name="Saltykova V.X."/>
            <person name="Rijpstra W.I.C."/>
            <person name="Sinninghe Damste J.S."/>
            <person name="Ravin N.V."/>
        </authorList>
    </citation>
    <scope>NUCLEOTIDE SEQUENCE [LARGE SCALE GENOMIC DNA]</scope>
    <source>
        <strain evidence="7">PX69</strain>
    </source>
</reference>
<dbReference type="SUPFAM" id="SSF52540">
    <property type="entry name" value="P-loop containing nucleoside triphosphate hydrolases"/>
    <property type="match status" value="1"/>
</dbReference>
<dbReference type="AlphaFoldDB" id="A0A5K7XB11"/>
<dbReference type="Gene3D" id="1.10.10.60">
    <property type="entry name" value="Homeodomain-like"/>
    <property type="match status" value="1"/>
</dbReference>